<feature type="transmembrane region" description="Helical" evidence="10">
    <location>
        <begin position="333"/>
        <end position="352"/>
    </location>
</feature>
<evidence type="ECO:0000256" key="3">
    <source>
        <dbReference type="ARBA" id="ARBA00022475"/>
    </source>
</evidence>
<evidence type="ECO:0000313" key="14">
    <source>
        <dbReference type="Proteomes" id="UP001293718"/>
    </source>
</evidence>
<evidence type="ECO:0000259" key="12">
    <source>
        <dbReference type="Pfam" id="PF16327"/>
    </source>
</evidence>
<dbReference type="InterPro" id="IPR003568">
    <property type="entry name" value="Cyt_c_biogenesis_CcmF"/>
</dbReference>
<keyword evidence="3" id="KW-1003">Cell membrane</keyword>
<feature type="transmembrane region" description="Helical" evidence="10">
    <location>
        <begin position="63"/>
        <end position="83"/>
    </location>
</feature>
<evidence type="ECO:0000256" key="9">
    <source>
        <dbReference type="ARBA" id="ARBA00037230"/>
    </source>
</evidence>
<evidence type="ECO:0000256" key="2">
    <source>
        <dbReference type="ARBA" id="ARBA00009186"/>
    </source>
</evidence>
<feature type="transmembrane region" description="Helical" evidence="10">
    <location>
        <begin position="270"/>
        <end position="286"/>
    </location>
</feature>
<dbReference type="RefSeq" id="WP_322468262.1">
    <property type="nucleotide sequence ID" value="NZ_JAXOJX010000090.1"/>
</dbReference>
<feature type="transmembrane region" description="Helical" evidence="10">
    <location>
        <begin position="6"/>
        <end position="25"/>
    </location>
</feature>
<gene>
    <name evidence="13" type="ORF">SM757_30710</name>
</gene>
<dbReference type="PANTHER" id="PTHR43653">
    <property type="entry name" value="CYTOCHROME C ASSEMBLY PROTEIN-RELATED"/>
    <property type="match status" value="1"/>
</dbReference>
<evidence type="ECO:0000259" key="11">
    <source>
        <dbReference type="Pfam" id="PF01578"/>
    </source>
</evidence>
<dbReference type="NCBIfam" id="TIGR00353">
    <property type="entry name" value="nrfE"/>
    <property type="match status" value="1"/>
</dbReference>
<protein>
    <submittedName>
        <fullName evidence="13">Heme lyase CcmF/NrfE family subunit</fullName>
    </submittedName>
</protein>
<feature type="domain" description="Cytochrome c-type biogenesis protein CcmF C-terminal" evidence="12">
    <location>
        <begin position="336"/>
        <end position="645"/>
    </location>
</feature>
<keyword evidence="8 10" id="KW-0472">Membrane</keyword>
<sequence>MIPELAHFAAILALWIALLQALLPLRAGAARSGAAGADGGMAAGPSRAAEARAAVLLQQARRCAVAACALLALSLAGLAWSFVALDFSVRYVANHSHSTLPLAYRVAAVWGSHEGSMLLWLLVLALWGAAVARFSRSLPTLFALRLLGGLGLLVAAFGLYVLLASSPFTRLLPPPADGADLNALLQDPAMVVHPPALYLGYVGFAVPFAFALAVLWERELQPQWARWLRPWVLVSWALLSLGIGLGSAWAYYVLGWGGWWFWDPVENAALLPWLVGTALLHVLAVAQRRGGQTAAVLLLCIGGFALALVGTFIVRSGVVTSVHAFASDPRRGLFILALVAALIGGALALWALRPPRAAAATAHALLSRETLLLSNLLLMAVAAASVLLATLYPMALEALGGARISVGAPYFEAVMLPLLAPAVFLMGAAPFAAWGRAAARPLAHRLRWAAAASAVAAGAAMALLGHWSPLFGLGLWLAGWIFATTLQQVLHQPRAGRAAWGMRLAHLGVGVFVLGVCAVKGLEVERELPLAVGDGAALGPYRVQLLAVQPLQGVNHDGVQARVEVWRGTELVAQLSPQRRAFRAQDQTLAVPAIDRSPWRDLYVALGDPLGAGRWAVRLQLKPMVNWIWAGVLLMALGGALAALDAQYRRRAVAAQAGAGAPQRRAA</sequence>
<evidence type="ECO:0000256" key="1">
    <source>
        <dbReference type="ARBA" id="ARBA00004429"/>
    </source>
</evidence>
<feature type="transmembrane region" description="Helical" evidence="10">
    <location>
        <begin position="228"/>
        <end position="250"/>
    </location>
</feature>
<comment type="similarity">
    <text evidence="2">Belongs to the CcmF/CycK/Ccl1/NrfE/CcsA family.</text>
</comment>
<feature type="transmembrane region" description="Helical" evidence="10">
    <location>
        <begin position="142"/>
        <end position="163"/>
    </location>
</feature>
<accession>A0ABU5IPX9</accession>
<proteinExistence type="inferred from homology"/>
<keyword evidence="5 10" id="KW-0812">Transmembrane</keyword>
<keyword evidence="6" id="KW-0201">Cytochrome c-type biogenesis</keyword>
<organism evidence="13 14">
    <name type="scientific">Azohydromonas lata</name>
    <dbReference type="NCBI Taxonomy" id="45677"/>
    <lineage>
        <taxon>Bacteria</taxon>
        <taxon>Pseudomonadati</taxon>
        <taxon>Pseudomonadota</taxon>
        <taxon>Betaproteobacteria</taxon>
        <taxon>Burkholderiales</taxon>
        <taxon>Sphaerotilaceae</taxon>
        <taxon>Azohydromonas</taxon>
    </lineage>
</organism>
<feature type="domain" description="Cytochrome c assembly protein" evidence="11">
    <location>
        <begin position="110"/>
        <end position="316"/>
    </location>
</feature>
<feature type="transmembrane region" description="Helical" evidence="10">
    <location>
        <begin position="293"/>
        <end position="313"/>
    </location>
</feature>
<keyword evidence="13" id="KW-0456">Lyase</keyword>
<feature type="transmembrane region" description="Helical" evidence="10">
    <location>
        <begin position="624"/>
        <end position="644"/>
    </location>
</feature>
<dbReference type="PRINTS" id="PR01411">
    <property type="entry name" value="CCMFBIOGNSIS"/>
</dbReference>
<keyword evidence="14" id="KW-1185">Reference proteome</keyword>
<evidence type="ECO:0000256" key="10">
    <source>
        <dbReference type="SAM" id="Phobius"/>
    </source>
</evidence>
<dbReference type="Pfam" id="PF01578">
    <property type="entry name" value="Cytochrom_C_asm"/>
    <property type="match status" value="1"/>
</dbReference>
<dbReference type="EMBL" id="JAXOJX010000090">
    <property type="protein sequence ID" value="MDZ5460955.1"/>
    <property type="molecule type" value="Genomic_DNA"/>
</dbReference>
<dbReference type="InterPro" id="IPR003567">
    <property type="entry name" value="Cyt_c_biogenesis"/>
</dbReference>
<dbReference type="PRINTS" id="PR01410">
    <property type="entry name" value="CCBIOGENESIS"/>
</dbReference>
<keyword evidence="7 10" id="KW-1133">Transmembrane helix</keyword>
<evidence type="ECO:0000256" key="7">
    <source>
        <dbReference type="ARBA" id="ARBA00022989"/>
    </source>
</evidence>
<dbReference type="NCBIfam" id="NF007691">
    <property type="entry name" value="PRK10369.1"/>
    <property type="match status" value="1"/>
</dbReference>
<evidence type="ECO:0000256" key="6">
    <source>
        <dbReference type="ARBA" id="ARBA00022748"/>
    </source>
</evidence>
<comment type="subcellular location">
    <subcellularLocation>
        <location evidence="1">Cell inner membrane</location>
        <topology evidence="1">Multi-pass membrane protein</topology>
    </subcellularLocation>
</comment>
<comment type="caution">
    <text evidence="13">The sequence shown here is derived from an EMBL/GenBank/DDBJ whole genome shotgun (WGS) entry which is preliminary data.</text>
</comment>
<dbReference type="Pfam" id="PF16327">
    <property type="entry name" value="CcmF_C"/>
    <property type="match status" value="1"/>
</dbReference>
<keyword evidence="4" id="KW-0997">Cell inner membrane</keyword>
<dbReference type="GO" id="GO:0016829">
    <property type="term" value="F:lyase activity"/>
    <property type="evidence" value="ECO:0007669"/>
    <property type="project" value="UniProtKB-KW"/>
</dbReference>
<dbReference type="Proteomes" id="UP001293718">
    <property type="component" value="Unassembled WGS sequence"/>
</dbReference>
<comment type="function">
    <text evidence="9">Required for the biogenesis of c-type cytochromes. Possible subunit of a heme lyase.</text>
</comment>
<evidence type="ECO:0000256" key="5">
    <source>
        <dbReference type="ARBA" id="ARBA00022692"/>
    </source>
</evidence>
<dbReference type="PANTHER" id="PTHR43653:SF1">
    <property type="entry name" value="CYTOCHROME C-TYPE BIOGENESIS PROTEIN CCMF"/>
    <property type="match status" value="1"/>
</dbReference>
<evidence type="ECO:0000256" key="8">
    <source>
        <dbReference type="ARBA" id="ARBA00023136"/>
    </source>
</evidence>
<evidence type="ECO:0000313" key="13">
    <source>
        <dbReference type="EMBL" id="MDZ5460955.1"/>
    </source>
</evidence>
<feature type="transmembrane region" description="Helical" evidence="10">
    <location>
        <begin position="446"/>
        <end position="464"/>
    </location>
</feature>
<reference evidence="13 14" key="1">
    <citation type="submission" date="2023-11" db="EMBL/GenBank/DDBJ databases">
        <title>Draft genome of Azohydromonas lata strain H1 (DSM1123), a polyhydroxyalkanoate producer.</title>
        <authorList>
            <person name="Traversa D."/>
            <person name="D'Addabbo P."/>
            <person name="Pazzani C."/>
            <person name="Manzari C."/>
            <person name="Chiara M."/>
            <person name="Scrascia M."/>
        </authorList>
    </citation>
    <scope>NUCLEOTIDE SEQUENCE [LARGE SCALE GENOMIC DNA]</scope>
    <source>
        <strain evidence="13 14">H1</strain>
    </source>
</reference>
<name>A0ABU5IPX9_9BURK</name>
<feature type="transmembrane region" description="Helical" evidence="10">
    <location>
        <begin position="414"/>
        <end position="434"/>
    </location>
</feature>
<evidence type="ECO:0000256" key="4">
    <source>
        <dbReference type="ARBA" id="ARBA00022519"/>
    </source>
</evidence>
<feature type="transmembrane region" description="Helical" evidence="10">
    <location>
        <begin position="117"/>
        <end position="135"/>
    </location>
</feature>
<dbReference type="InterPro" id="IPR002541">
    <property type="entry name" value="Cyt_c_assembly"/>
</dbReference>
<feature type="transmembrane region" description="Helical" evidence="10">
    <location>
        <begin position="372"/>
        <end position="394"/>
    </location>
</feature>
<dbReference type="InterPro" id="IPR032523">
    <property type="entry name" value="CcmF_C"/>
</dbReference>
<feature type="transmembrane region" description="Helical" evidence="10">
    <location>
        <begin position="196"/>
        <end position="216"/>
    </location>
</feature>